<proteinExistence type="predicted"/>
<evidence type="ECO:0000313" key="1">
    <source>
        <dbReference type="EMBL" id="ADP33600.1"/>
    </source>
</evidence>
<sequence length="52" mass="6482">MIFVRIADEVTVMEKRNKKKRSEWFDYADLFEVLFYGIRFMIRKIFLLLHHS</sequence>
<accession>A0ABM5M0R7</accession>
<reference evidence="1 2" key="1">
    <citation type="journal article" date="2011" name="Front. Microbiol.">
        <title>Genomic signatures of strain selection and enhancement in Bacillus atrophaeus var. globigii, a historical biowarfare simulant.</title>
        <authorList>
            <person name="Gibbons H.S."/>
            <person name="Broomall S.M."/>
            <person name="McNew L.A."/>
            <person name="Daligault H."/>
            <person name="Chapman C."/>
            <person name="Bruce D."/>
            <person name="Karavis M."/>
            <person name="Krepps M."/>
            <person name="McGregor P.A."/>
            <person name="Hong C."/>
            <person name="Park K.H."/>
            <person name="Akmal A."/>
            <person name="Feldman A."/>
            <person name="Lin J.S."/>
            <person name="Chang W.E."/>
            <person name="Higgs B.W."/>
            <person name="Demirev P."/>
            <person name="Lindquist J."/>
            <person name="Liem A."/>
            <person name="Fochler E."/>
            <person name="Read T.D."/>
            <person name="Tapia R."/>
            <person name="Johnson S."/>
            <person name="Bishop-Lilly K.A."/>
            <person name="Detter C."/>
            <person name="Han C."/>
            <person name="Sozhamannan S."/>
            <person name="Rosenzweig C.N."/>
            <person name="Skowronski E.W."/>
        </authorList>
    </citation>
    <scope>NUCLEOTIDE SEQUENCE [LARGE SCALE GENOMIC DNA]</scope>
    <source>
        <strain evidence="1 2">1942</strain>
    </source>
</reference>
<evidence type="ECO:0000313" key="2">
    <source>
        <dbReference type="Proteomes" id="UP000006867"/>
    </source>
</evidence>
<dbReference type="EMBL" id="CP002207">
    <property type="protein sequence ID" value="ADP33600.1"/>
    <property type="molecule type" value="Genomic_DNA"/>
</dbReference>
<keyword evidence="2" id="KW-1185">Reference proteome</keyword>
<protein>
    <submittedName>
        <fullName evidence="1">Uncharacterized protein</fullName>
    </submittedName>
</protein>
<organism evidence="1 2">
    <name type="scientific">Bacillus atrophaeus (strain 1942)</name>
    <dbReference type="NCBI Taxonomy" id="720555"/>
    <lineage>
        <taxon>Bacteria</taxon>
        <taxon>Bacillati</taxon>
        <taxon>Bacillota</taxon>
        <taxon>Bacilli</taxon>
        <taxon>Bacillales</taxon>
        <taxon>Bacillaceae</taxon>
        <taxon>Bacillus</taxon>
    </lineage>
</organism>
<name>A0ABM5M0R7_BACA1</name>
<dbReference type="Proteomes" id="UP000006867">
    <property type="component" value="Chromosome"/>
</dbReference>
<gene>
    <name evidence="1" type="ordered locus">BATR1942_13390</name>
</gene>